<evidence type="ECO:0000256" key="2">
    <source>
        <dbReference type="ARBA" id="ARBA00009509"/>
    </source>
</evidence>
<evidence type="ECO:0000256" key="1">
    <source>
        <dbReference type="ARBA" id="ARBA00004459"/>
    </source>
</evidence>
<dbReference type="PANTHER" id="PTHR30046:SF2">
    <property type="entry name" value="YOP PROTEINS TRANSLOCATION LIPOPROTEIN J"/>
    <property type="match status" value="1"/>
</dbReference>
<evidence type="ECO:0000313" key="10">
    <source>
        <dbReference type="EMBL" id="MDE1460998.1"/>
    </source>
</evidence>
<feature type="transmembrane region" description="Helical" evidence="8">
    <location>
        <begin position="220"/>
        <end position="240"/>
    </location>
</feature>
<comment type="subcellular location">
    <subcellularLocation>
        <location evidence="1">Cell outer membrane</location>
        <topology evidence="1">Lipid-anchor</topology>
    </subcellularLocation>
</comment>
<dbReference type="PANTHER" id="PTHR30046">
    <property type="entry name" value="FLAGELLAR M-RING PROTEIN"/>
    <property type="match status" value="1"/>
</dbReference>
<dbReference type="PRINTS" id="PR01338">
    <property type="entry name" value="TYPE3OMKPROT"/>
</dbReference>
<proteinExistence type="inferred from homology"/>
<comment type="similarity">
    <text evidence="2 8">Belongs to the YscJ lipoprotein family.</text>
</comment>
<evidence type="ECO:0000256" key="3">
    <source>
        <dbReference type="ARBA" id="ARBA00022729"/>
    </source>
</evidence>
<keyword evidence="8" id="KW-1133">Transmembrane helix</keyword>
<accession>A0ABT5U3R0</accession>
<dbReference type="Pfam" id="PF01514">
    <property type="entry name" value="YscJ_FliF"/>
    <property type="match status" value="1"/>
</dbReference>
<evidence type="ECO:0000259" key="9">
    <source>
        <dbReference type="Pfam" id="PF01514"/>
    </source>
</evidence>
<keyword evidence="5 8" id="KW-0564">Palmitate</keyword>
<organism evidence="10 11">
    <name type="scientific">Spartinivicinus poritis</name>
    <dbReference type="NCBI Taxonomy" id="2994640"/>
    <lineage>
        <taxon>Bacteria</taxon>
        <taxon>Pseudomonadati</taxon>
        <taxon>Pseudomonadota</taxon>
        <taxon>Gammaproteobacteria</taxon>
        <taxon>Oceanospirillales</taxon>
        <taxon>Zooshikellaceae</taxon>
        <taxon>Spartinivicinus</taxon>
    </lineage>
</organism>
<dbReference type="Gene3D" id="3.30.70.1530">
    <property type="entry name" value="Hypothetical protein rpa1041"/>
    <property type="match status" value="1"/>
</dbReference>
<dbReference type="InterPro" id="IPR003282">
    <property type="entry name" value="T3SS_SctJ"/>
</dbReference>
<dbReference type="Proteomes" id="UP001528823">
    <property type="component" value="Unassembled WGS sequence"/>
</dbReference>
<dbReference type="EMBL" id="JAPMOU010000003">
    <property type="protein sequence ID" value="MDE1460998.1"/>
    <property type="molecule type" value="Genomic_DNA"/>
</dbReference>
<evidence type="ECO:0000313" key="11">
    <source>
        <dbReference type="Proteomes" id="UP001528823"/>
    </source>
</evidence>
<dbReference type="InterPro" id="IPR043427">
    <property type="entry name" value="YscJ/FliF"/>
</dbReference>
<keyword evidence="8" id="KW-0812">Transmembrane</keyword>
<evidence type="ECO:0000256" key="7">
    <source>
        <dbReference type="ARBA" id="ARBA00023288"/>
    </source>
</evidence>
<dbReference type="Gene3D" id="3.30.300.30">
    <property type="match status" value="1"/>
</dbReference>
<protein>
    <recommendedName>
        <fullName evidence="8">Lipoprotein</fullName>
    </recommendedName>
</protein>
<dbReference type="InterPro" id="IPR045851">
    <property type="entry name" value="AMP-bd_C_sf"/>
</dbReference>
<sequence>MFVTLKRLSFILFLSVILTGCKIELYSGLTETEANDMLGILLAEGIAAEKQPGKEQTVVIKVPESQVAESISLLKAKGYPKEKFASIKEIFPQEGLISSPTEEKARLVYALSQGLAETLTQIDGVVTARVHVVLPKAKQRKTESVAPSSVAVFIKHHADVDLSSYIPQIKLLVNNSIEGLDYDKISVVLFPTAQQETSSIKEKMTSVLGVSLAKNSQGVFWGWLSGLLLLLLLSNVGWWLKLKKGNNNQQAKAS</sequence>
<evidence type="ECO:0000256" key="6">
    <source>
        <dbReference type="ARBA" id="ARBA00023237"/>
    </source>
</evidence>
<evidence type="ECO:0000256" key="5">
    <source>
        <dbReference type="ARBA" id="ARBA00023139"/>
    </source>
</evidence>
<evidence type="ECO:0000256" key="8">
    <source>
        <dbReference type="RuleBase" id="RU364102"/>
    </source>
</evidence>
<keyword evidence="6 8" id="KW-0998">Cell outer membrane</keyword>
<keyword evidence="11" id="KW-1185">Reference proteome</keyword>
<dbReference type="PROSITE" id="PS51257">
    <property type="entry name" value="PROKAR_LIPOPROTEIN"/>
    <property type="match status" value="1"/>
</dbReference>
<dbReference type="NCBIfam" id="TIGR02544">
    <property type="entry name" value="III_secr_YscJ"/>
    <property type="match status" value="1"/>
</dbReference>
<comment type="caution">
    <text evidence="10">The sequence shown here is derived from an EMBL/GenBank/DDBJ whole genome shotgun (WGS) entry which is preliminary data.</text>
</comment>
<keyword evidence="4 8" id="KW-0472">Membrane</keyword>
<feature type="domain" description="Flagellar M-ring N-terminal" evidence="9">
    <location>
        <begin position="24"/>
        <end position="188"/>
    </location>
</feature>
<keyword evidence="3 8" id="KW-0732">Signal</keyword>
<evidence type="ECO:0000256" key="4">
    <source>
        <dbReference type="ARBA" id="ARBA00023136"/>
    </source>
</evidence>
<dbReference type="InterPro" id="IPR006182">
    <property type="entry name" value="FliF_N_dom"/>
</dbReference>
<reference evidence="10 11" key="1">
    <citation type="submission" date="2022-11" db="EMBL/GenBank/DDBJ databases">
        <title>Spartinivicinus poritis sp. nov., isolated from scleractinian coral Porites lutea.</title>
        <authorList>
            <person name="Zhang G."/>
            <person name="Cai L."/>
            <person name="Wei Q."/>
        </authorList>
    </citation>
    <scope>NUCLEOTIDE SEQUENCE [LARGE SCALE GENOMIC DNA]</scope>
    <source>
        <strain evidence="10 11">A2-2</strain>
    </source>
</reference>
<dbReference type="RefSeq" id="WP_274687367.1">
    <property type="nucleotide sequence ID" value="NZ_JAPMOU010000003.1"/>
</dbReference>
<name>A0ABT5U3R0_9GAMM</name>
<keyword evidence="7 8" id="KW-0449">Lipoprotein</keyword>
<gene>
    <name evidence="10" type="primary">sctJ</name>
    <name evidence="10" type="ORF">ORQ98_03335</name>
</gene>